<feature type="domain" description="Clp R" evidence="11">
    <location>
        <begin position="3"/>
        <end position="151"/>
    </location>
</feature>
<dbReference type="Pfam" id="PF02861">
    <property type="entry name" value="Clp_N"/>
    <property type="match status" value="1"/>
</dbReference>
<dbReference type="InterPro" id="IPR017730">
    <property type="entry name" value="Chaperonin_ClpB"/>
</dbReference>
<dbReference type="InterPro" id="IPR018368">
    <property type="entry name" value="ClpA/B_CS1"/>
</dbReference>
<dbReference type="PRINTS" id="PR00300">
    <property type="entry name" value="CLPPROTEASEA"/>
</dbReference>
<evidence type="ECO:0000256" key="8">
    <source>
        <dbReference type="PROSITE-ProRule" id="PRU01251"/>
    </source>
</evidence>
<evidence type="ECO:0000313" key="12">
    <source>
        <dbReference type="EMBL" id="QYY43131.1"/>
    </source>
</evidence>
<dbReference type="InterPro" id="IPR027417">
    <property type="entry name" value="P-loop_NTPase"/>
</dbReference>
<dbReference type="InterPro" id="IPR004176">
    <property type="entry name" value="Clp_R_N"/>
</dbReference>
<dbReference type="PANTHER" id="PTHR11638:SF18">
    <property type="entry name" value="HEAT SHOCK PROTEIN 104"/>
    <property type="match status" value="1"/>
</dbReference>
<evidence type="ECO:0000256" key="4">
    <source>
        <dbReference type="ARBA" id="ARBA00022840"/>
    </source>
</evidence>
<keyword evidence="10" id="KW-0963">Cytoplasm</keyword>
<dbReference type="InterPro" id="IPR003959">
    <property type="entry name" value="ATPase_AAA_core"/>
</dbReference>
<dbReference type="PANTHER" id="PTHR11638">
    <property type="entry name" value="ATP-DEPENDENT CLP PROTEASE"/>
    <property type="match status" value="1"/>
</dbReference>
<evidence type="ECO:0000256" key="9">
    <source>
        <dbReference type="RuleBase" id="RU004432"/>
    </source>
</evidence>
<dbReference type="InterPro" id="IPR003593">
    <property type="entry name" value="AAA+_ATPase"/>
</dbReference>
<feature type="coiled-coil region" evidence="10">
    <location>
        <begin position="417"/>
        <end position="497"/>
    </location>
</feature>
<dbReference type="PROSITE" id="PS00870">
    <property type="entry name" value="CLPAB_1"/>
    <property type="match status" value="1"/>
</dbReference>
<keyword evidence="6 9" id="KW-0143">Chaperone</keyword>
<dbReference type="Pfam" id="PF07724">
    <property type="entry name" value="AAA_2"/>
    <property type="match status" value="1"/>
</dbReference>
<dbReference type="InterPro" id="IPR041546">
    <property type="entry name" value="ClpA/ClpB_AAA_lid"/>
</dbReference>
<dbReference type="RefSeq" id="WP_220559284.1">
    <property type="nucleotide sequence ID" value="NZ_CP080764.1"/>
</dbReference>
<dbReference type="NCBIfam" id="TIGR03346">
    <property type="entry name" value="chaperone_ClpB"/>
    <property type="match status" value="1"/>
</dbReference>
<accession>A0ABX8YC81</accession>
<dbReference type="PROSITE" id="PS51903">
    <property type="entry name" value="CLP_R"/>
    <property type="match status" value="1"/>
</dbReference>
<dbReference type="PROSITE" id="PS00871">
    <property type="entry name" value="CLPAB_2"/>
    <property type="match status" value="1"/>
</dbReference>
<keyword evidence="4 9" id="KW-0067">ATP-binding</keyword>
<evidence type="ECO:0000259" key="11">
    <source>
        <dbReference type="PROSITE" id="PS51903"/>
    </source>
</evidence>
<comment type="subcellular location">
    <subcellularLocation>
        <location evidence="10">Cytoplasm</location>
    </subcellularLocation>
</comment>
<comment type="function">
    <text evidence="10">Part of a stress-induced multi-chaperone system, it is involved in the recovery of the cell from heat-induced damage, in cooperation with DnaK, DnaJ and GrpE.</text>
</comment>
<organism evidence="12 13">
    <name type="scientific">Aneurinibacillus thermoaerophilus</name>
    <dbReference type="NCBI Taxonomy" id="143495"/>
    <lineage>
        <taxon>Bacteria</taxon>
        <taxon>Bacillati</taxon>
        <taxon>Bacillota</taxon>
        <taxon>Bacilli</taxon>
        <taxon>Bacillales</taxon>
        <taxon>Paenibacillaceae</taxon>
        <taxon>Aneurinibacillus group</taxon>
        <taxon>Aneurinibacillus</taxon>
    </lineage>
</organism>
<dbReference type="SUPFAM" id="SSF52540">
    <property type="entry name" value="P-loop containing nucleoside triphosphate hydrolases"/>
    <property type="match status" value="2"/>
</dbReference>
<dbReference type="InterPro" id="IPR019489">
    <property type="entry name" value="Clp_ATPase_C"/>
</dbReference>
<evidence type="ECO:0000256" key="1">
    <source>
        <dbReference type="ARBA" id="ARBA00008675"/>
    </source>
</evidence>
<keyword evidence="13" id="KW-1185">Reference proteome</keyword>
<dbReference type="CDD" id="cd19499">
    <property type="entry name" value="RecA-like_ClpB_Hsp104-like"/>
    <property type="match status" value="1"/>
</dbReference>
<dbReference type="SUPFAM" id="SSF81923">
    <property type="entry name" value="Double Clp-N motif"/>
    <property type="match status" value="1"/>
</dbReference>
<dbReference type="InterPro" id="IPR001270">
    <property type="entry name" value="ClpA/B"/>
</dbReference>
<keyword evidence="3 9" id="KW-0547">Nucleotide-binding</keyword>
<evidence type="ECO:0000256" key="5">
    <source>
        <dbReference type="ARBA" id="ARBA00023054"/>
    </source>
</evidence>
<keyword evidence="2 8" id="KW-0677">Repeat</keyword>
<dbReference type="Pfam" id="PF10431">
    <property type="entry name" value="ClpB_D2-small"/>
    <property type="match status" value="1"/>
</dbReference>
<protein>
    <recommendedName>
        <fullName evidence="10">Chaperone protein ClpB</fullName>
    </recommendedName>
</protein>
<dbReference type="InterPro" id="IPR028299">
    <property type="entry name" value="ClpA/B_CS2"/>
</dbReference>
<dbReference type="InterPro" id="IPR036628">
    <property type="entry name" value="Clp_N_dom_sf"/>
</dbReference>
<dbReference type="Proteomes" id="UP000826616">
    <property type="component" value="Chromosome"/>
</dbReference>
<sequence length="873" mass="99072">MDMNRFTQKSLEAIQQAETKALRYGNPEVETEHLLLALLTQHEGLLPRLLNRMNIPCETITREVEKRISQKPRVSGPGREAGKIYISPAVNSILLKAEDEAKAMHDEYVSVEHLFLGILEEAKKTTLHNIFAAHAVTREAFLAVLHEVRGGQRVTSATPETTYEALEKYGYDLVEAARRNKLDPVIGRDAEIRHVIRILSRKTKNNPVLIGEPGVGKTAIVEGLAHRIVRGDVPEGLRDKRIFALDMGALIAGAKYRGEFEERLKAVLQEIKRSEGKILLFIDEIHTIVGAGRTEGAMDAGNLLKPMLARGELHCIGATTLDEYRKYIEKDAALERRFQTVIADEPTVEDTISILRGLKERFEVFHGVKIHDNALVTAAVLSHRYIMDRFLPDKAIDLVDEACAMIRTEIDSMPAELDEVARRVMQLEIEEAALKKETDPASQERLEQLRKELTERRERLAAMKAQWESEKQALGNIRKLREEIEQIHQAIARAEREYDLNKAAELKYGKLPEAEKRLKVEEEKQASRKMEGSLLREEVTEDEITRIISRWTGIPLSKLVEGEREKLLKLDKILHRRVIGQDEAVDRVADAIIRARAGIKDPRRPIGSFIFLGPTGVGKTELAKTLAETLFDTEDNIVRIDMSEYMEKHSVSRLIGAPPGYVGFEEGGQLTEAVRRKPYSVVLFDEIEKAHHDVFNVLLQVLDDGRITDSQGRTVDFKNTVIIMTSNIGSAYLLEGITEDGDIKDEAREQVMAELRMHFRPEFLNRVDEIVLFKPLTTEEINRIVDLLVDDLRKRLAERGIELKLAETAKAYIAKEGYDPVYGARPLRRFLQRHLETLIARSLIGGKIMEGALLTVDYENEKLTLNWKNRPED</sequence>
<evidence type="ECO:0000256" key="7">
    <source>
        <dbReference type="ARBA" id="ARBA00026057"/>
    </source>
</evidence>
<dbReference type="GeneID" id="97140155"/>
<dbReference type="Gene3D" id="1.10.1780.10">
    <property type="entry name" value="Clp, N-terminal domain"/>
    <property type="match status" value="1"/>
</dbReference>
<comment type="subunit">
    <text evidence="10">Homohexamer; The oligomerization is ATP-dependent.</text>
</comment>
<comment type="similarity">
    <text evidence="1 9">Belongs to the ClpA/ClpB family.</text>
</comment>
<dbReference type="InterPro" id="IPR050130">
    <property type="entry name" value="ClpA_ClpB"/>
</dbReference>
<evidence type="ECO:0000313" key="13">
    <source>
        <dbReference type="Proteomes" id="UP000826616"/>
    </source>
</evidence>
<dbReference type="CDD" id="cd00009">
    <property type="entry name" value="AAA"/>
    <property type="match status" value="1"/>
</dbReference>
<dbReference type="Gene3D" id="1.10.8.60">
    <property type="match status" value="1"/>
</dbReference>
<dbReference type="SMART" id="SM00382">
    <property type="entry name" value="AAA"/>
    <property type="match status" value="2"/>
</dbReference>
<dbReference type="Pfam" id="PF17871">
    <property type="entry name" value="AAA_lid_9"/>
    <property type="match status" value="1"/>
</dbReference>
<keyword evidence="5 10" id="KW-0175">Coiled coil</keyword>
<dbReference type="EMBL" id="CP080764">
    <property type="protein sequence ID" value="QYY43131.1"/>
    <property type="molecule type" value="Genomic_DNA"/>
</dbReference>
<keyword evidence="10" id="KW-0346">Stress response</keyword>
<evidence type="ECO:0000256" key="10">
    <source>
        <dbReference type="RuleBase" id="RU362034"/>
    </source>
</evidence>
<evidence type="ECO:0000256" key="6">
    <source>
        <dbReference type="ARBA" id="ARBA00023186"/>
    </source>
</evidence>
<proteinExistence type="inferred from homology"/>
<dbReference type="Pfam" id="PF00004">
    <property type="entry name" value="AAA"/>
    <property type="match status" value="1"/>
</dbReference>
<dbReference type="SMART" id="SM01086">
    <property type="entry name" value="ClpB_D2-small"/>
    <property type="match status" value="1"/>
</dbReference>
<dbReference type="Gene3D" id="3.40.50.300">
    <property type="entry name" value="P-loop containing nucleotide triphosphate hydrolases"/>
    <property type="match status" value="3"/>
</dbReference>
<evidence type="ECO:0000256" key="3">
    <source>
        <dbReference type="ARBA" id="ARBA00022741"/>
    </source>
</evidence>
<comment type="subunit">
    <text evidence="7">Homohexamer. The oligomerization is ATP-dependent.</text>
</comment>
<name>A0ABX8YC81_ANETH</name>
<evidence type="ECO:0000256" key="2">
    <source>
        <dbReference type="ARBA" id="ARBA00022737"/>
    </source>
</evidence>
<gene>
    <name evidence="10 12" type="primary">clpB</name>
    <name evidence="12" type="ORF">K3F53_02125</name>
</gene>
<reference evidence="12 13" key="1">
    <citation type="submission" date="2021-08" db="EMBL/GenBank/DDBJ databases">
        <title>Complete genome sequence of the strain Aneurinibacillus thermoaerophilus CCM 8960.</title>
        <authorList>
            <person name="Musilova J."/>
            <person name="Kourilova X."/>
            <person name="Pernicova I."/>
            <person name="Bezdicek M."/>
            <person name="Lengerova M."/>
            <person name="Obruca S."/>
            <person name="Sedlar K."/>
        </authorList>
    </citation>
    <scope>NUCLEOTIDE SEQUENCE [LARGE SCALE GENOMIC DNA]</scope>
    <source>
        <strain evidence="12 13">CCM 8960</strain>
    </source>
</reference>